<evidence type="ECO:0000313" key="1">
    <source>
        <dbReference type="EMBL" id="AWG44847.1"/>
    </source>
</evidence>
<dbReference type="EMBL" id="CP015327">
    <property type="protein sequence ID" value="AWG44847.1"/>
    <property type="molecule type" value="Genomic_DNA"/>
</dbReference>
<accession>A0A2L1FFX9</accession>
<keyword evidence="2" id="KW-1185">Reference proteome</keyword>
<dbReference type="RefSeq" id="WP_046218500.1">
    <property type="nucleotide sequence ID" value="NZ_CP015327.1"/>
</dbReference>
<dbReference type="Proteomes" id="UP000036202">
    <property type="component" value="Plasmid pbeh5"/>
</dbReference>
<name>A0A2L1FFX9_9BACI</name>
<sequence>MSLGKQSKGRIAPKMDDVSNINDEVKISTNKSINTEINDNINNENKNEDKLNVNEKIDMYFKKETKVNKKQVSIYLDEDVVKAFNKFGRKEGKGAKSDLINNFLKKMFNIRQDEQ</sequence>
<dbReference type="OrthoDB" id="2971209at2"/>
<keyword evidence="1" id="KW-0614">Plasmid</keyword>
<accession>A0A2S1M0F4</accession>
<dbReference type="AlphaFoldDB" id="A0A2L1FFX9"/>
<organism evidence="1 2">
    <name type="scientific">Priestia filamentosa</name>
    <dbReference type="NCBI Taxonomy" id="1402861"/>
    <lineage>
        <taxon>Bacteria</taxon>
        <taxon>Bacillati</taxon>
        <taxon>Bacillota</taxon>
        <taxon>Bacilli</taxon>
        <taxon>Bacillales</taxon>
        <taxon>Bacillaceae</taxon>
        <taxon>Priestia</taxon>
    </lineage>
</organism>
<dbReference type="KEGG" id="beo:BEH_26190"/>
<reference evidence="1 2" key="1">
    <citation type="journal article" date="2015" name="PLoS ONE">
        <title>Genome Sequence of Bacillus endophyticus and Analysis of Its Companion Mechanism in the Ketogulonigenium vulgare-Bacillus Strain Consortium.</title>
        <authorList>
            <person name="Jia N."/>
            <person name="Du J."/>
            <person name="Ding M.Z."/>
            <person name="Gao F."/>
            <person name="Yuan Y.J."/>
        </authorList>
    </citation>
    <scope>NUCLEOTIDE SEQUENCE [LARGE SCALE GENOMIC DNA]</scope>
    <source>
        <strain evidence="1 2">Hbe603</strain>
        <plasmid evidence="2">pbeh5</plasmid>
    </source>
</reference>
<geneLocation type="plasmid" evidence="2">
    <name>pbeh5</name>
</geneLocation>
<gene>
    <name evidence="1" type="ORF">BEH_26190</name>
</gene>
<protein>
    <submittedName>
        <fullName evidence="1">Uncharacterized protein</fullName>
    </submittedName>
</protein>
<proteinExistence type="predicted"/>
<evidence type="ECO:0000313" key="2">
    <source>
        <dbReference type="Proteomes" id="UP000036202"/>
    </source>
</evidence>